<evidence type="ECO:0000313" key="3">
    <source>
        <dbReference type="EMBL" id="EGC35800.1"/>
    </source>
</evidence>
<keyword evidence="2" id="KW-0472">Membrane</keyword>
<keyword evidence="2" id="KW-1133">Transmembrane helix</keyword>
<dbReference type="PANTHER" id="PTHR31318:SF1">
    <property type="entry name" value="POLYMORPHIC MEMBRANE PROTEIN REPEAT-CONTAINING PROTEIN-RELATED"/>
    <property type="match status" value="1"/>
</dbReference>
<dbReference type="KEGG" id="dpp:DICPUDRAFT_78536"/>
<name>F0ZJU7_DICPU</name>
<dbReference type="VEuPathDB" id="AmoebaDB:DICPUDRAFT_78536"/>
<feature type="transmembrane region" description="Helical" evidence="2">
    <location>
        <begin position="481"/>
        <end position="503"/>
    </location>
</feature>
<dbReference type="eggNOG" id="ENOG502RI0F">
    <property type="taxonomic scope" value="Eukaryota"/>
</dbReference>
<feature type="region of interest" description="Disordered" evidence="1">
    <location>
        <begin position="449"/>
        <end position="473"/>
    </location>
</feature>
<dbReference type="FunCoup" id="F0ZJU7">
    <property type="interactions" value="938"/>
</dbReference>
<dbReference type="Proteomes" id="UP000001064">
    <property type="component" value="Unassembled WGS sequence"/>
</dbReference>
<dbReference type="EMBL" id="GL871047">
    <property type="protein sequence ID" value="EGC35800.1"/>
    <property type="molecule type" value="Genomic_DNA"/>
</dbReference>
<dbReference type="AlphaFoldDB" id="F0ZJU7"/>
<accession>F0ZJU7</accession>
<protein>
    <submittedName>
        <fullName evidence="3">Uncharacterized protein</fullName>
    </submittedName>
</protein>
<evidence type="ECO:0000256" key="2">
    <source>
        <dbReference type="SAM" id="Phobius"/>
    </source>
</evidence>
<dbReference type="InParanoid" id="F0ZJU7"/>
<gene>
    <name evidence="3" type="ORF">DICPUDRAFT_78536</name>
</gene>
<evidence type="ECO:0000256" key="1">
    <source>
        <dbReference type="SAM" id="MobiDB-lite"/>
    </source>
</evidence>
<dbReference type="RefSeq" id="XP_003287694.1">
    <property type="nucleotide sequence ID" value="XM_003287646.1"/>
</dbReference>
<evidence type="ECO:0000313" key="4">
    <source>
        <dbReference type="Proteomes" id="UP000001064"/>
    </source>
</evidence>
<sequence length="559" mass="62098">MDIKNYADQKFFVNSKTGIPFVDQVGGQCGDENLPCKTFRDVGKRALLVTSGEKITINVDASSSPISGDSLGNLYPLCNVNVQSTIQFTVSGESAIESFVSFVPDKDYSEFSVCDGPKIFSIRKMDFNNWNNIPVFYSELAEEAQINILLVNFSNSNRIVHNEPKEGISFDPNKLIFTFSSVSFSDIEQTSSDPPVYIVGGTFKFVIRLNIENNILNNSPFFYLSKSVYNASFFPVNFANNKIKNHPIFLFVDPLSNVLLSYFNFTDNTIASISQVVYSNSNEIVFPSYEISDDQTNTISLLDNSIVSLANGYLNFQYRNGIFGASSYSKNNPFIYLFRKINSTGTVFFDQKPFFSTDLLNISIEEIYISDSGRFFINASYSNISVGFAGISPSSFEYPFMGDDNLISSPSIQNFSNEKFCLCKNCSFNNGEFEVDVNPTYCIKLTETPIPSESSSSSSPSPSSDDLGNPRDNENKKKNNIIIIVVILGVASISSVVIFSIVFKRHREKKYLLNSSTSLSGSSSELGETTVASIDNDVSPNLESVIYEEDEDYAGLEKL</sequence>
<keyword evidence="2" id="KW-0812">Transmembrane</keyword>
<organism evidence="3 4">
    <name type="scientific">Dictyostelium purpureum</name>
    <name type="common">Slime mold</name>
    <dbReference type="NCBI Taxonomy" id="5786"/>
    <lineage>
        <taxon>Eukaryota</taxon>
        <taxon>Amoebozoa</taxon>
        <taxon>Evosea</taxon>
        <taxon>Eumycetozoa</taxon>
        <taxon>Dictyostelia</taxon>
        <taxon>Dictyosteliales</taxon>
        <taxon>Dictyosteliaceae</taxon>
        <taxon>Dictyostelium</taxon>
    </lineage>
</organism>
<dbReference type="GeneID" id="10500794"/>
<proteinExistence type="predicted"/>
<dbReference type="PANTHER" id="PTHR31318">
    <property type="entry name" value="EXPRESSED PROTEIN-RELATED"/>
    <property type="match status" value="1"/>
</dbReference>
<feature type="compositionally biased region" description="Low complexity" evidence="1">
    <location>
        <begin position="451"/>
        <end position="464"/>
    </location>
</feature>
<reference evidence="4" key="1">
    <citation type="journal article" date="2011" name="Genome Biol.">
        <title>Comparative genomics of the social amoebae Dictyostelium discoideum and Dictyostelium purpureum.</title>
        <authorList>
            <consortium name="US DOE Joint Genome Institute (JGI-PGF)"/>
            <person name="Sucgang R."/>
            <person name="Kuo A."/>
            <person name="Tian X."/>
            <person name="Salerno W."/>
            <person name="Parikh A."/>
            <person name="Feasley C.L."/>
            <person name="Dalin E."/>
            <person name="Tu H."/>
            <person name="Huang E."/>
            <person name="Barry K."/>
            <person name="Lindquist E."/>
            <person name="Shapiro H."/>
            <person name="Bruce D."/>
            <person name="Schmutz J."/>
            <person name="Salamov A."/>
            <person name="Fey P."/>
            <person name="Gaudet P."/>
            <person name="Anjard C."/>
            <person name="Babu M.M."/>
            <person name="Basu S."/>
            <person name="Bushmanova Y."/>
            <person name="van der Wel H."/>
            <person name="Katoh-Kurasawa M."/>
            <person name="Dinh C."/>
            <person name="Coutinho P.M."/>
            <person name="Saito T."/>
            <person name="Elias M."/>
            <person name="Schaap P."/>
            <person name="Kay R.R."/>
            <person name="Henrissat B."/>
            <person name="Eichinger L."/>
            <person name="Rivero F."/>
            <person name="Putnam N.H."/>
            <person name="West C.M."/>
            <person name="Loomis W.F."/>
            <person name="Chisholm R.L."/>
            <person name="Shaulsky G."/>
            <person name="Strassmann J.E."/>
            <person name="Queller D.C."/>
            <person name="Kuspa A."/>
            <person name="Grigoriev I.V."/>
        </authorList>
    </citation>
    <scope>NUCLEOTIDE SEQUENCE [LARGE SCALE GENOMIC DNA]</scope>
    <source>
        <strain evidence="4">QSDP1</strain>
    </source>
</reference>
<keyword evidence="4" id="KW-1185">Reference proteome</keyword>
<dbReference type="OMA" id="ENQYESC"/>